<dbReference type="PANTHER" id="PTHR43792:SF1">
    <property type="entry name" value="N-ACETYLTRANSFERASE DOMAIN-CONTAINING PROTEIN"/>
    <property type="match status" value="1"/>
</dbReference>
<evidence type="ECO:0000259" key="1">
    <source>
        <dbReference type="PROSITE" id="PS51186"/>
    </source>
</evidence>
<evidence type="ECO:0000313" key="3">
    <source>
        <dbReference type="Proteomes" id="UP000316747"/>
    </source>
</evidence>
<proteinExistence type="predicted"/>
<keyword evidence="3" id="KW-1185">Reference proteome</keyword>
<comment type="caution">
    <text evidence="2">The sequence shown here is derived from an EMBL/GenBank/DDBJ whole genome shotgun (WGS) entry which is preliminary data.</text>
</comment>
<reference evidence="2 3" key="1">
    <citation type="submission" date="2019-06" db="EMBL/GenBank/DDBJ databases">
        <title>Genome sequencing of plant associated microbes to promote plant fitness in Sorghum bicolor and Oryza sativa.</title>
        <authorList>
            <person name="Coleman-Derr D."/>
        </authorList>
    </citation>
    <scope>NUCLEOTIDE SEQUENCE [LARGE SCALE GENOMIC DNA]</scope>
    <source>
        <strain evidence="2 3">KV-663</strain>
    </source>
</reference>
<dbReference type="PROSITE" id="PS51186">
    <property type="entry name" value="GNAT"/>
    <property type="match status" value="1"/>
</dbReference>
<protein>
    <submittedName>
        <fullName evidence="2">RimJ/RimL family protein N-acetyltransferase</fullName>
    </submittedName>
</protein>
<organism evidence="2 3">
    <name type="scientific">Humibacillus xanthopallidus</name>
    <dbReference type="NCBI Taxonomy" id="412689"/>
    <lineage>
        <taxon>Bacteria</taxon>
        <taxon>Bacillati</taxon>
        <taxon>Actinomycetota</taxon>
        <taxon>Actinomycetes</taxon>
        <taxon>Micrococcales</taxon>
        <taxon>Intrasporangiaceae</taxon>
        <taxon>Humibacillus</taxon>
    </lineage>
</organism>
<dbReference type="Gene3D" id="3.40.630.30">
    <property type="match status" value="1"/>
</dbReference>
<dbReference type="InterPro" id="IPR000182">
    <property type="entry name" value="GNAT_dom"/>
</dbReference>
<dbReference type="Pfam" id="PF13302">
    <property type="entry name" value="Acetyltransf_3"/>
    <property type="match status" value="1"/>
</dbReference>
<gene>
    <name evidence="2" type="ORF">FBY41_1561</name>
</gene>
<dbReference type="InterPro" id="IPR051531">
    <property type="entry name" value="N-acetyltransferase"/>
</dbReference>
<dbReference type="SUPFAM" id="SSF55729">
    <property type="entry name" value="Acyl-CoA N-acyltransferases (Nat)"/>
    <property type="match status" value="1"/>
</dbReference>
<name>A0A543I3M8_9MICO</name>
<dbReference type="AlphaFoldDB" id="A0A543I3M8"/>
<sequence length="186" mass="20806">MLAPTRCEYIAEVPRQPVRLITARLSLRQPAQADAAAILEILSNPYVVQHNPSDLMTDLEAAEALVRHWLGHWETYGFGNCCVFDEKTGRLVGSCGVRWMTIHGDRVLNLMYRFHPSTWGHGYATEAAAAVLHWAQESLPAELVVARIRPTNLASQRVATKIGLRRDPAFDDQGEDGVDWAFSDRP</sequence>
<evidence type="ECO:0000313" key="2">
    <source>
        <dbReference type="EMBL" id="TQM65175.1"/>
    </source>
</evidence>
<feature type="domain" description="N-acetyltransferase" evidence="1">
    <location>
        <begin position="25"/>
        <end position="185"/>
    </location>
</feature>
<dbReference type="EMBL" id="VFPM01000001">
    <property type="protein sequence ID" value="TQM65175.1"/>
    <property type="molecule type" value="Genomic_DNA"/>
</dbReference>
<dbReference type="InterPro" id="IPR016181">
    <property type="entry name" value="Acyl_CoA_acyltransferase"/>
</dbReference>
<dbReference type="PANTHER" id="PTHR43792">
    <property type="entry name" value="GNAT FAMILY, PUTATIVE (AFU_ORTHOLOGUE AFUA_3G00765)-RELATED-RELATED"/>
    <property type="match status" value="1"/>
</dbReference>
<keyword evidence="2" id="KW-0808">Transferase</keyword>
<accession>A0A543I3M8</accession>
<dbReference type="Proteomes" id="UP000316747">
    <property type="component" value="Unassembled WGS sequence"/>
</dbReference>
<dbReference type="GO" id="GO:0016747">
    <property type="term" value="F:acyltransferase activity, transferring groups other than amino-acyl groups"/>
    <property type="evidence" value="ECO:0007669"/>
    <property type="project" value="InterPro"/>
</dbReference>